<dbReference type="EMBL" id="PZJX01000007">
    <property type="protein sequence ID" value="PTE11543.1"/>
    <property type="molecule type" value="Genomic_DNA"/>
</dbReference>
<dbReference type="AlphaFoldDB" id="A0A2T4J136"/>
<dbReference type="Proteomes" id="UP000240259">
    <property type="component" value="Unassembled WGS sequence"/>
</dbReference>
<reference evidence="1 2" key="1">
    <citation type="submission" date="2018-03" db="EMBL/GenBank/DDBJ databases">
        <title>Genome sequence of the symbiotic type strain Mesorhizobium helmanticense CSLC115NT isolated from Lotus corniculatus nodules.</title>
        <authorList>
            <person name="Sannazzaro A.I."/>
            <person name="Torres Tejerizo G.A."/>
            <person name="Dip D."/>
            <person name="Caballero M."/>
            <person name="Pistorio M."/>
            <person name="Estrella M.J."/>
        </authorList>
    </citation>
    <scope>NUCLEOTIDE SEQUENCE [LARGE SCALE GENOMIC DNA]</scope>
    <source>
        <strain evidence="1 2">CSLC115N</strain>
    </source>
</reference>
<organism evidence="1 2">
    <name type="scientific">Mesorhizobium helmanticense</name>
    <dbReference type="NCBI Taxonomy" id="1776423"/>
    <lineage>
        <taxon>Bacteria</taxon>
        <taxon>Pseudomonadati</taxon>
        <taxon>Pseudomonadota</taxon>
        <taxon>Alphaproteobacteria</taxon>
        <taxon>Hyphomicrobiales</taxon>
        <taxon>Phyllobacteriaceae</taxon>
        <taxon>Mesorhizobium</taxon>
    </lineage>
</organism>
<dbReference type="RefSeq" id="WP_107648037.1">
    <property type="nucleotide sequence ID" value="NZ_PZJX01000007.1"/>
</dbReference>
<keyword evidence="2" id="KW-1185">Reference proteome</keyword>
<proteinExistence type="predicted"/>
<sequence>MAKAAALDIPASSERPVPEIDPARVALQSAGQVWRDYMVRVPADFVADDLKSPSAWRKVQASRNALKKFDRIFVVSFDESWTGEAIVASADSKGAVLAKPRVTTMPERYDKLFSDDLYRIAWNGFGYVVERKADGHVMTQAVANPELATRLLAQMYPARA</sequence>
<gene>
    <name evidence="1" type="ORF">C9427_04795</name>
</gene>
<accession>A0A2T4J136</accession>
<dbReference type="OrthoDB" id="8085431at2"/>
<name>A0A2T4J136_9HYPH</name>
<comment type="caution">
    <text evidence="1">The sequence shown here is derived from an EMBL/GenBank/DDBJ whole genome shotgun (WGS) entry which is preliminary data.</text>
</comment>
<protein>
    <submittedName>
        <fullName evidence="1">Uncharacterized protein</fullName>
    </submittedName>
</protein>
<evidence type="ECO:0000313" key="2">
    <source>
        <dbReference type="Proteomes" id="UP000240259"/>
    </source>
</evidence>
<evidence type="ECO:0000313" key="1">
    <source>
        <dbReference type="EMBL" id="PTE11543.1"/>
    </source>
</evidence>